<reference evidence="3" key="1">
    <citation type="submission" date="2014-09" db="EMBL/GenBank/DDBJ databases">
        <authorList>
            <person name="Magalhaes I.L.F."/>
            <person name="Oliveira U."/>
            <person name="Santos F.R."/>
            <person name="Vidigal T.H.D.A."/>
            <person name="Brescovit A.D."/>
            <person name="Santos A.J."/>
        </authorList>
    </citation>
    <scope>NUCLEOTIDE SEQUENCE</scope>
    <source>
        <tissue evidence="3">Shoot tissue taken approximately 20 cm above the soil surface</tissue>
    </source>
</reference>
<feature type="compositionally biased region" description="Basic and acidic residues" evidence="1">
    <location>
        <begin position="92"/>
        <end position="103"/>
    </location>
</feature>
<accession>A0A0A9GSN4</accession>
<evidence type="ECO:0000256" key="1">
    <source>
        <dbReference type="SAM" id="MobiDB-lite"/>
    </source>
</evidence>
<name>A0A0A9GSN4_ARUDO</name>
<feature type="signal peptide" evidence="2">
    <location>
        <begin position="1"/>
        <end position="25"/>
    </location>
</feature>
<dbReference type="EMBL" id="GBRH01172320">
    <property type="protein sequence ID" value="JAE25576.1"/>
    <property type="molecule type" value="Transcribed_RNA"/>
</dbReference>
<protein>
    <recommendedName>
        <fullName evidence="4">Secreted protein</fullName>
    </recommendedName>
</protein>
<organism evidence="3">
    <name type="scientific">Arundo donax</name>
    <name type="common">Giant reed</name>
    <name type="synonym">Donax arundinaceus</name>
    <dbReference type="NCBI Taxonomy" id="35708"/>
    <lineage>
        <taxon>Eukaryota</taxon>
        <taxon>Viridiplantae</taxon>
        <taxon>Streptophyta</taxon>
        <taxon>Embryophyta</taxon>
        <taxon>Tracheophyta</taxon>
        <taxon>Spermatophyta</taxon>
        <taxon>Magnoliopsida</taxon>
        <taxon>Liliopsida</taxon>
        <taxon>Poales</taxon>
        <taxon>Poaceae</taxon>
        <taxon>PACMAD clade</taxon>
        <taxon>Arundinoideae</taxon>
        <taxon>Arundineae</taxon>
        <taxon>Arundo</taxon>
    </lineage>
</organism>
<proteinExistence type="predicted"/>
<feature type="chain" id="PRO_5002065210" description="Secreted protein" evidence="2">
    <location>
        <begin position="26"/>
        <end position="112"/>
    </location>
</feature>
<sequence>MVQTTVLPVLTVFLTVLITIAAARASRPEVGSSIKMIEGLATSSTAIVSLLRCSVDRPFTPGSPTSAPLNDVSSTRSMTSSMNIFLVSKSTSEGRRSHAENKSDSYTVTCGE</sequence>
<evidence type="ECO:0000256" key="2">
    <source>
        <dbReference type="SAM" id="SignalP"/>
    </source>
</evidence>
<evidence type="ECO:0008006" key="4">
    <source>
        <dbReference type="Google" id="ProtNLM"/>
    </source>
</evidence>
<evidence type="ECO:0000313" key="3">
    <source>
        <dbReference type="EMBL" id="JAE25576.1"/>
    </source>
</evidence>
<reference evidence="3" key="2">
    <citation type="journal article" date="2015" name="Data Brief">
        <title>Shoot transcriptome of the giant reed, Arundo donax.</title>
        <authorList>
            <person name="Barrero R.A."/>
            <person name="Guerrero F.D."/>
            <person name="Moolhuijzen P."/>
            <person name="Goolsby J.A."/>
            <person name="Tidwell J."/>
            <person name="Bellgard S.E."/>
            <person name="Bellgard M.I."/>
        </authorList>
    </citation>
    <scope>NUCLEOTIDE SEQUENCE</scope>
    <source>
        <tissue evidence="3">Shoot tissue taken approximately 20 cm above the soil surface</tissue>
    </source>
</reference>
<feature type="region of interest" description="Disordered" evidence="1">
    <location>
        <begin position="89"/>
        <end position="112"/>
    </location>
</feature>
<keyword evidence="2" id="KW-0732">Signal</keyword>
<dbReference type="AlphaFoldDB" id="A0A0A9GSN4"/>